<gene>
    <name evidence="1" type="ORF">GALMADRAFT_133692</name>
</gene>
<dbReference type="Proteomes" id="UP000027222">
    <property type="component" value="Unassembled WGS sequence"/>
</dbReference>
<evidence type="ECO:0000313" key="1">
    <source>
        <dbReference type="EMBL" id="KDR84377.1"/>
    </source>
</evidence>
<dbReference type="HOGENOM" id="CLU_1402526_0_0_1"/>
<proteinExistence type="predicted"/>
<keyword evidence="2" id="KW-1185">Reference proteome</keyword>
<dbReference type="AlphaFoldDB" id="A0A067TPX7"/>
<accession>A0A067TPX7</accession>
<name>A0A067TPX7_GALM3</name>
<protein>
    <submittedName>
        <fullName evidence="1">Uncharacterized protein</fullName>
    </submittedName>
</protein>
<organism evidence="1 2">
    <name type="scientific">Galerina marginata (strain CBS 339.88)</name>
    <dbReference type="NCBI Taxonomy" id="685588"/>
    <lineage>
        <taxon>Eukaryota</taxon>
        <taxon>Fungi</taxon>
        <taxon>Dikarya</taxon>
        <taxon>Basidiomycota</taxon>
        <taxon>Agaricomycotina</taxon>
        <taxon>Agaricomycetes</taxon>
        <taxon>Agaricomycetidae</taxon>
        <taxon>Agaricales</taxon>
        <taxon>Agaricineae</taxon>
        <taxon>Strophariaceae</taxon>
        <taxon>Galerina</taxon>
    </lineage>
</organism>
<sequence length="194" mass="20985">MVPPAGKNTWRFQFYFKLVKSGQANQCTSDLGKLESWCKEHPYRGLDSKLRPITATFLNESSSSARVPIRQQFVNVVRPALATATPTLPATALNTTPSLTAAAGFVSAAPSNHRCPMQQSFSFSKVAKGKITRFSSMAADHRGTKHQPLTSKLTPTSSAMEAHLVSKRTPRSSMAPNMPITVTALAKLADPCPL</sequence>
<evidence type="ECO:0000313" key="2">
    <source>
        <dbReference type="Proteomes" id="UP000027222"/>
    </source>
</evidence>
<dbReference type="EMBL" id="KL142368">
    <property type="protein sequence ID" value="KDR84377.1"/>
    <property type="molecule type" value="Genomic_DNA"/>
</dbReference>
<reference evidence="2" key="1">
    <citation type="journal article" date="2014" name="Proc. Natl. Acad. Sci. U.S.A.">
        <title>Extensive sampling of basidiomycete genomes demonstrates inadequacy of the white-rot/brown-rot paradigm for wood decay fungi.</title>
        <authorList>
            <person name="Riley R."/>
            <person name="Salamov A.A."/>
            <person name="Brown D.W."/>
            <person name="Nagy L.G."/>
            <person name="Floudas D."/>
            <person name="Held B.W."/>
            <person name="Levasseur A."/>
            <person name="Lombard V."/>
            <person name="Morin E."/>
            <person name="Otillar R."/>
            <person name="Lindquist E.A."/>
            <person name="Sun H."/>
            <person name="LaButti K.M."/>
            <person name="Schmutz J."/>
            <person name="Jabbour D."/>
            <person name="Luo H."/>
            <person name="Baker S.E."/>
            <person name="Pisabarro A.G."/>
            <person name="Walton J.D."/>
            <person name="Blanchette R.A."/>
            <person name="Henrissat B."/>
            <person name="Martin F."/>
            <person name="Cullen D."/>
            <person name="Hibbett D.S."/>
            <person name="Grigoriev I.V."/>
        </authorList>
    </citation>
    <scope>NUCLEOTIDE SEQUENCE [LARGE SCALE GENOMIC DNA]</scope>
    <source>
        <strain evidence="2">CBS 339.88</strain>
    </source>
</reference>